<evidence type="ECO:0000313" key="2">
    <source>
        <dbReference type="Proteomes" id="UP001165685"/>
    </source>
</evidence>
<proteinExistence type="predicted"/>
<comment type="caution">
    <text evidence="1">The sequence shown here is derived from an EMBL/GenBank/DDBJ whole genome shotgun (WGS) entry which is preliminary data.</text>
</comment>
<dbReference type="EMBL" id="JAQFWP010000105">
    <property type="protein sequence ID" value="MDA2808807.1"/>
    <property type="molecule type" value="Genomic_DNA"/>
</dbReference>
<keyword evidence="2" id="KW-1185">Reference proteome</keyword>
<reference evidence="1" key="1">
    <citation type="submission" date="2023-01" db="EMBL/GenBank/DDBJ databases">
        <title>Draft genome sequence of Nocardiopsis sp. LSu2-4 isolated from halophytes.</title>
        <authorList>
            <person name="Duangmal K."/>
            <person name="Chantavorakit T."/>
        </authorList>
    </citation>
    <scope>NUCLEOTIDE SEQUENCE</scope>
    <source>
        <strain evidence="1">LSu2-4</strain>
    </source>
</reference>
<name>A0ABT4TVU9_9ACTN</name>
<organism evidence="1 2">
    <name type="scientific">Nocardiopsis suaedae</name>
    <dbReference type="NCBI Taxonomy" id="3018444"/>
    <lineage>
        <taxon>Bacteria</taxon>
        <taxon>Bacillati</taxon>
        <taxon>Actinomycetota</taxon>
        <taxon>Actinomycetes</taxon>
        <taxon>Streptosporangiales</taxon>
        <taxon>Nocardiopsidaceae</taxon>
        <taxon>Nocardiopsis</taxon>
    </lineage>
</organism>
<gene>
    <name evidence="1" type="ORF">O4U47_30155</name>
</gene>
<sequence>MAVLLLVAGLVVTGLALGFLLAVSLGIRSRDRKGGYRSLRDESEGGPLSASGRRVVGLAFRDAPRPPARTR</sequence>
<dbReference type="RefSeq" id="WP_270681395.1">
    <property type="nucleotide sequence ID" value="NZ_JAQFWP010000105.1"/>
</dbReference>
<dbReference type="Proteomes" id="UP001165685">
    <property type="component" value="Unassembled WGS sequence"/>
</dbReference>
<evidence type="ECO:0000313" key="1">
    <source>
        <dbReference type="EMBL" id="MDA2808807.1"/>
    </source>
</evidence>
<protein>
    <submittedName>
        <fullName evidence="1">Uncharacterized protein</fullName>
    </submittedName>
</protein>
<accession>A0ABT4TVU9</accession>